<evidence type="ECO:0000313" key="1">
    <source>
        <dbReference type="EMBL" id="KAH0961607.1"/>
    </source>
</evidence>
<gene>
    <name evidence="1" type="ORF">HRG_07685</name>
</gene>
<protein>
    <submittedName>
        <fullName evidence="1">Uncharacterized protein</fullName>
    </submittedName>
</protein>
<reference evidence="1" key="1">
    <citation type="submission" date="2021-09" db="EMBL/GenBank/DDBJ databases">
        <title>A high-quality genome of the endoparasitic fungus Hirsutella rhossiliensis with a comparison of Hirsutella genomes reveals transposable elements contributing to genome size variation.</title>
        <authorList>
            <person name="Lin R."/>
            <person name="Jiao Y."/>
            <person name="Sun X."/>
            <person name="Ling J."/>
            <person name="Xie B."/>
            <person name="Cheng X."/>
        </authorList>
    </citation>
    <scope>NUCLEOTIDE SEQUENCE</scope>
    <source>
        <strain evidence="1">HR02</strain>
    </source>
</reference>
<dbReference type="Proteomes" id="UP000824596">
    <property type="component" value="Unassembled WGS sequence"/>
</dbReference>
<accession>A0A9P8MUG5</accession>
<dbReference type="GeneID" id="68356814"/>
<name>A0A9P8MUG5_9HYPO</name>
<dbReference type="RefSeq" id="XP_044719120.1">
    <property type="nucleotide sequence ID" value="XM_044866156.1"/>
</dbReference>
<keyword evidence="2" id="KW-1185">Reference proteome</keyword>
<proteinExistence type="predicted"/>
<dbReference type="AlphaFoldDB" id="A0A9P8MUG5"/>
<sequence>MRDEGEPTSTQVGTGPIKRLGLAIEARVLQYALLFDQMVHVVTRLDPYVEPMTSQELPRDRSGALTYLRRFHVGSRPCSLTYSALRPNELLAPLLVSRAWHTIGSELGRFMAGIGPKIALLSRIEIFWIGSQLLTYPINEL</sequence>
<dbReference type="EMBL" id="JAIZPD010000008">
    <property type="protein sequence ID" value="KAH0961607.1"/>
    <property type="molecule type" value="Genomic_DNA"/>
</dbReference>
<organism evidence="1 2">
    <name type="scientific">Hirsutella rhossiliensis</name>
    <dbReference type="NCBI Taxonomy" id="111463"/>
    <lineage>
        <taxon>Eukaryota</taxon>
        <taxon>Fungi</taxon>
        <taxon>Dikarya</taxon>
        <taxon>Ascomycota</taxon>
        <taxon>Pezizomycotina</taxon>
        <taxon>Sordariomycetes</taxon>
        <taxon>Hypocreomycetidae</taxon>
        <taxon>Hypocreales</taxon>
        <taxon>Ophiocordycipitaceae</taxon>
        <taxon>Hirsutella</taxon>
    </lineage>
</organism>
<dbReference type="OrthoDB" id="3439669at2759"/>
<evidence type="ECO:0000313" key="2">
    <source>
        <dbReference type="Proteomes" id="UP000824596"/>
    </source>
</evidence>
<comment type="caution">
    <text evidence="1">The sequence shown here is derived from an EMBL/GenBank/DDBJ whole genome shotgun (WGS) entry which is preliminary data.</text>
</comment>